<gene>
    <name evidence="2" type="ORF">GHT06_018619</name>
</gene>
<feature type="compositionally biased region" description="Pro residues" evidence="1">
    <location>
        <begin position="123"/>
        <end position="149"/>
    </location>
</feature>
<accession>A0AAD5PR00</accession>
<reference evidence="2 3" key="1">
    <citation type="submission" date="2022-05" db="EMBL/GenBank/DDBJ databases">
        <title>A multi-omics perspective on studying reproductive biology in Daphnia sinensis.</title>
        <authorList>
            <person name="Jia J."/>
        </authorList>
    </citation>
    <scope>NUCLEOTIDE SEQUENCE [LARGE SCALE GENOMIC DNA]</scope>
    <source>
        <strain evidence="2 3">WSL</strain>
    </source>
</reference>
<feature type="region of interest" description="Disordered" evidence="1">
    <location>
        <begin position="1"/>
        <end position="45"/>
    </location>
</feature>
<dbReference type="EMBL" id="WJBH02000007">
    <property type="protein sequence ID" value="KAI9556052.1"/>
    <property type="molecule type" value="Genomic_DNA"/>
</dbReference>
<protein>
    <submittedName>
        <fullName evidence="2">Uncharacterized protein</fullName>
    </submittedName>
</protein>
<name>A0AAD5PR00_9CRUS</name>
<dbReference type="Proteomes" id="UP000820818">
    <property type="component" value="Linkage Group LG7"/>
</dbReference>
<proteinExistence type="predicted"/>
<dbReference type="AlphaFoldDB" id="A0AAD5PR00"/>
<keyword evidence="3" id="KW-1185">Reference proteome</keyword>
<evidence type="ECO:0000313" key="3">
    <source>
        <dbReference type="Proteomes" id="UP000820818"/>
    </source>
</evidence>
<sequence>MRDFSSSSPRVRGKVGDHDLLLPEESESENYSSESDSDDKVDDYRDLLEEWAGGDDPPSSFRIPFPPTNAASYTSCVMSWVFITQVWVRDRRIVVTRLPPATFVAMEDNDPGESSSILTADPTPSPAADPTPAAAPEPSAAPAPEPTAAPAPVRASGRKRFLPSHLDDYIVKVPKRF</sequence>
<comment type="caution">
    <text evidence="2">The sequence shown here is derived from an EMBL/GenBank/DDBJ whole genome shotgun (WGS) entry which is preliminary data.</text>
</comment>
<evidence type="ECO:0000313" key="2">
    <source>
        <dbReference type="EMBL" id="KAI9556052.1"/>
    </source>
</evidence>
<organism evidence="2 3">
    <name type="scientific">Daphnia sinensis</name>
    <dbReference type="NCBI Taxonomy" id="1820382"/>
    <lineage>
        <taxon>Eukaryota</taxon>
        <taxon>Metazoa</taxon>
        <taxon>Ecdysozoa</taxon>
        <taxon>Arthropoda</taxon>
        <taxon>Crustacea</taxon>
        <taxon>Branchiopoda</taxon>
        <taxon>Diplostraca</taxon>
        <taxon>Cladocera</taxon>
        <taxon>Anomopoda</taxon>
        <taxon>Daphniidae</taxon>
        <taxon>Daphnia</taxon>
        <taxon>Daphnia similis group</taxon>
    </lineage>
</organism>
<evidence type="ECO:0000256" key="1">
    <source>
        <dbReference type="SAM" id="MobiDB-lite"/>
    </source>
</evidence>
<feature type="region of interest" description="Disordered" evidence="1">
    <location>
        <begin position="106"/>
        <end position="156"/>
    </location>
</feature>